<dbReference type="Proteomes" id="UP001652504">
    <property type="component" value="Unassembled WGS sequence"/>
</dbReference>
<name>A0ABT3A950_9ALTE</name>
<sequence length="186" mass="20558">MSDSADKAGLLGAVGLGDIKAKCVIYIANQPIGSGFESPDGVMALSSGDIADIGTACGNGWRKVFNVMAKLLFAARFNGCDTRYGSWQKYRDNEMLHSESGIALVFSPPQKNEAKLQIVMGKHYAISLAFPQNWRWLDAYFAESEGYQMIACPYFDYRQLTNQKIIALVSILQTYHRALLQSPSKD</sequence>
<organism evidence="1 2">
    <name type="scientific">Fluctibacter corallii</name>
    <dbReference type="NCBI Taxonomy" id="2984329"/>
    <lineage>
        <taxon>Bacteria</taxon>
        <taxon>Pseudomonadati</taxon>
        <taxon>Pseudomonadota</taxon>
        <taxon>Gammaproteobacteria</taxon>
        <taxon>Alteromonadales</taxon>
        <taxon>Alteromonadaceae</taxon>
        <taxon>Fluctibacter</taxon>
    </lineage>
</organism>
<dbReference type="RefSeq" id="WP_263712496.1">
    <property type="nucleotide sequence ID" value="NZ_JAOWKX010000005.1"/>
</dbReference>
<evidence type="ECO:0000313" key="2">
    <source>
        <dbReference type="Proteomes" id="UP001652504"/>
    </source>
</evidence>
<comment type="caution">
    <text evidence="1">The sequence shown here is derived from an EMBL/GenBank/DDBJ whole genome shotgun (WGS) entry which is preliminary data.</text>
</comment>
<keyword evidence="2" id="KW-1185">Reference proteome</keyword>
<dbReference type="Pfam" id="PF22098">
    <property type="entry name" value="DUF6942"/>
    <property type="match status" value="1"/>
</dbReference>
<dbReference type="InterPro" id="IPR054222">
    <property type="entry name" value="DUF6942"/>
</dbReference>
<protein>
    <submittedName>
        <fullName evidence="1">Uncharacterized protein</fullName>
    </submittedName>
</protein>
<evidence type="ECO:0000313" key="1">
    <source>
        <dbReference type="EMBL" id="MCV2885207.1"/>
    </source>
</evidence>
<gene>
    <name evidence="1" type="ORF">OE749_10940</name>
</gene>
<dbReference type="EMBL" id="JAOWKX010000005">
    <property type="protein sequence ID" value="MCV2885207.1"/>
    <property type="molecule type" value="Genomic_DNA"/>
</dbReference>
<reference evidence="1 2" key="1">
    <citation type="submission" date="2022-10" db="EMBL/GenBank/DDBJ databases">
        <title>Aestuariibacter sp. AA17 isolated from Montipora capitata coral fragment.</title>
        <authorList>
            <person name="Emsley S.A."/>
            <person name="Pfannmuller K.M."/>
            <person name="Loughran R.M."/>
            <person name="Shlafstein M."/>
            <person name="Papke E."/>
            <person name="Saw J.H."/>
            <person name="Ushijima B."/>
            <person name="Videau P."/>
        </authorList>
    </citation>
    <scope>NUCLEOTIDE SEQUENCE [LARGE SCALE GENOMIC DNA]</scope>
    <source>
        <strain evidence="1 2">AA17</strain>
    </source>
</reference>
<accession>A0ABT3A950</accession>
<proteinExistence type="predicted"/>